<keyword evidence="4" id="KW-0378">Hydrolase</keyword>
<protein>
    <submittedName>
        <fullName evidence="4">SIS domain-containing protein</fullName>
        <ecNumber evidence="4">3.5.-.-</ecNumber>
    </submittedName>
</protein>
<keyword evidence="5" id="KW-1185">Reference proteome</keyword>
<evidence type="ECO:0000256" key="2">
    <source>
        <dbReference type="ARBA" id="ARBA00022737"/>
    </source>
</evidence>
<reference evidence="4 5" key="1">
    <citation type="submission" date="2024-02" db="EMBL/GenBank/DDBJ databases">
        <title>Roseibium algae sp. nov., isolated from marine alga (Grateloupia sp.), showing potential in myo-inositol conversion.</title>
        <authorList>
            <person name="Wang Y."/>
        </authorList>
    </citation>
    <scope>NUCLEOTIDE SEQUENCE [LARGE SCALE GENOMIC DNA]</scope>
    <source>
        <strain evidence="4 5">H3510</strain>
    </source>
</reference>
<dbReference type="InterPro" id="IPR001347">
    <property type="entry name" value="SIS_dom"/>
</dbReference>
<evidence type="ECO:0000313" key="4">
    <source>
        <dbReference type="EMBL" id="MEJ8473746.1"/>
    </source>
</evidence>
<keyword evidence="1" id="KW-0032">Aminotransferase</keyword>
<dbReference type="GO" id="GO:0016787">
    <property type="term" value="F:hydrolase activity"/>
    <property type="evidence" value="ECO:0007669"/>
    <property type="project" value="UniProtKB-KW"/>
</dbReference>
<dbReference type="EMBL" id="JBAKIA010000004">
    <property type="protein sequence ID" value="MEJ8473746.1"/>
    <property type="molecule type" value="Genomic_DNA"/>
</dbReference>
<dbReference type="InterPro" id="IPR035466">
    <property type="entry name" value="GlmS/AgaS_SIS"/>
</dbReference>
<dbReference type="CDD" id="cd05008">
    <property type="entry name" value="SIS_GlmS_GlmD_1"/>
    <property type="match status" value="1"/>
</dbReference>
<gene>
    <name evidence="4" type="ORF">V6575_06585</name>
</gene>
<dbReference type="PANTHER" id="PTHR10937">
    <property type="entry name" value="GLUCOSAMINE--FRUCTOSE-6-PHOSPHATE AMINOTRANSFERASE, ISOMERIZING"/>
    <property type="match status" value="1"/>
</dbReference>
<dbReference type="PANTHER" id="PTHR10937:SF8">
    <property type="entry name" value="AMINOTRANSFERASE-RELATED"/>
    <property type="match status" value="1"/>
</dbReference>
<dbReference type="PROSITE" id="PS51464">
    <property type="entry name" value="SIS"/>
    <property type="match status" value="2"/>
</dbReference>
<accession>A0ABU8TJ41</accession>
<dbReference type="EC" id="3.5.-.-" evidence="4"/>
<sequence>MTKSNMLKEIQEIPDAVDRLFSKSFTALVTCGSNFRNLDPEVVVTIARGTSDHAASFLKYAIELQAGVPVASLGPSLVSIYQRRLKVRKAAAISISQSGKSPDIVALARSITDAGASSVALVNTVPSPLAEACATAISLAAGPELAVAATKSYVNSIIAGLAILAEWTEDDALRSALHGLPAQFRKALDLDWSDLADELETSQSLYFLGRGPSLAVAGEAALKCKETCELHGEAYSSAEVLHGPVSLVSGGFPVLVFAASDAAEQSAVDVADQLAAKGGNVFVTSPLAKEARGVPRVATGHPLTDALIQIVPYYKMIETLSFRRNLNPDAPAALQKVTETL</sequence>
<dbReference type="Proteomes" id="UP001385499">
    <property type="component" value="Unassembled WGS sequence"/>
</dbReference>
<evidence type="ECO:0000313" key="5">
    <source>
        <dbReference type="Proteomes" id="UP001385499"/>
    </source>
</evidence>
<dbReference type="RefSeq" id="WP_340273404.1">
    <property type="nucleotide sequence ID" value="NZ_JBAKIA010000004.1"/>
</dbReference>
<proteinExistence type="predicted"/>
<feature type="domain" description="SIS" evidence="3">
    <location>
        <begin position="31"/>
        <end position="173"/>
    </location>
</feature>
<dbReference type="Pfam" id="PF01380">
    <property type="entry name" value="SIS"/>
    <property type="match status" value="2"/>
</dbReference>
<feature type="domain" description="SIS" evidence="3">
    <location>
        <begin position="195"/>
        <end position="327"/>
    </location>
</feature>
<dbReference type="CDD" id="cd05009">
    <property type="entry name" value="SIS_GlmS_GlmD_2"/>
    <property type="match status" value="1"/>
</dbReference>
<evidence type="ECO:0000259" key="3">
    <source>
        <dbReference type="PROSITE" id="PS51464"/>
    </source>
</evidence>
<keyword evidence="1" id="KW-0808">Transferase</keyword>
<dbReference type="InterPro" id="IPR046348">
    <property type="entry name" value="SIS_dom_sf"/>
</dbReference>
<dbReference type="SUPFAM" id="SSF53697">
    <property type="entry name" value="SIS domain"/>
    <property type="match status" value="1"/>
</dbReference>
<organism evidence="4 5">
    <name type="scientific">Roseibium algae</name>
    <dbReference type="NCBI Taxonomy" id="3123038"/>
    <lineage>
        <taxon>Bacteria</taxon>
        <taxon>Pseudomonadati</taxon>
        <taxon>Pseudomonadota</taxon>
        <taxon>Alphaproteobacteria</taxon>
        <taxon>Hyphomicrobiales</taxon>
        <taxon>Stappiaceae</taxon>
        <taxon>Roseibium</taxon>
    </lineage>
</organism>
<evidence type="ECO:0000256" key="1">
    <source>
        <dbReference type="ARBA" id="ARBA00022576"/>
    </source>
</evidence>
<name>A0ABU8TJ41_9HYPH</name>
<keyword evidence="2" id="KW-0677">Repeat</keyword>
<dbReference type="Gene3D" id="3.40.50.10490">
    <property type="entry name" value="Glucose-6-phosphate isomerase like protein, domain 1"/>
    <property type="match status" value="2"/>
</dbReference>
<comment type="caution">
    <text evidence="4">The sequence shown here is derived from an EMBL/GenBank/DDBJ whole genome shotgun (WGS) entry which is preliminary data.</text>
</comment>
<dbReference type="InterPro" id="IPR035490">
    <property type="entry name" value="GlmS/FrlB_SIS"/>
</dbReference>